<keyword evidence="2" id="KW-1185">Reference proteome</keyword>
<organism evidence="1 2">
    <name type="scientific">Mycobacterium phage Stasia</name>
    <dbReference type="NCBI Taxonomy" id="1897548"/>
    <lineage>
        <taxon>Viruses</taxon>
        <taxon>Duplodnaviria</taxon>
        <taxon>Heunggongvirae</taxon>
        <taxon>Uroviricota</taxon>
        <taxon>Caudoviricetes</taxon>
        <taxon>Backyardiganvirus</taxon>
        <taxon>Backyardiganvirus stasia</taxon>
    </lineage>
</organism>
<name>A0A1D8EUM6_9CAUD</name>
<dbReference type="RefSeq" id="YP_010062472.1">
    <property type="nucleotide sequence ID" value="NC_054794.1"/>
</dbReference>
<protein>
    <submittedName>
        <fullName evidence="1">Uncharacterized protein</fullName>
    </submittedName>
</protein>
<dbReference type="KEGG" id="vg:64946267"/>
<reference evidence="1 2" key="1">
    <citation type="submission" date="2016-07" db="EMBL/GenBank/DDBJ databases">
        <authorList>
            <person name="Pillay S."/>
            <person name="Muniram S."/>
            <person name="Rampersadh K."/>
            <person name="Moraka N.O."/>
            <person name="Mfene A."/>
            <person name="Sigauque P.S."/>
            <person name="Komo N."/>
            <person name="Mazeka N.P."/>
            <person name="Garlena R.A."/>
            <person name="Russell D.A."/>
            <person name="Bowman C.A."/>
            <person name="Rubin E."/>
            <person name="Larsen M.H."/>
            <person name="Guerrero C.A."/>
            <person name="Jacobs-Sera D."/>
            <person name="Hatfull G.F."/>
        </authorList>
    </citation>
    <scope>NUCLEOTIDE SEQUENCE [LARGE SCALE GENOMIC DNA]</scope>
</reference>
<dbReference type="EMBL" id="KX641260">
    <property type="protein sequence ID" value="AOT24741.1"/>
    <property type="molecule type" value="Genomic_DNA"/>
</dbReference>
<evidence type="ECO:0000313" key="2">
    <source>
        <dbReference type="Proteomes" id="UP000221167"/>
    </source>
</evidence>
<accession>A0A1D8EUM6</accession>
<dbReference type="GeneID" id="64946267"/>
<sequence length="75" mass="8870">MYVTVVFMQDHEFYEISDMGPGEMFEHLAQWDHGEYGHVYTEAPWGRLDRTYEYGPDYVLAIGDTYVSLNRRLEA</sequence>
<proteinExistence type="predicted"/>
<gene>
    <name evidence="1" type="primary">85</name>
    <name evidence="1" type="ORF">PBI_STASIA_85</name>
</gene>
<dbReference type="Proteomes" id="UP000221167">
    <property type="component" value="Segment"/>
</dbReference>
<evidence type="ECO:0000313" key="1">
    <source>
        <dbReference type="EMBL" id="AOT24741.1"/>
    </source>
</evidence>